<accession>A0AAP7IG83</accession>
<evidence type="ECO:0000313" key="1">
    <source>
        <dbReference type="EMBL" id="OEK59035.1"/>
    </source>
</evidence>
<sequence>MAKIQNYIIQDDGTTTVVIEGVELGNKETLLLDNGMDLEVDVIINDPYTITDKQRKKIFALMNDIEAHTGQPQDYMRNVFQEYVRVLYAYENRISLADCSRKVAGQIIDVAIEWIFENDIPLKFKTSDLIKNDRTFLYMATINRKCVICGKHAELAHYQAVGRGRNRRKIEHFGNKVLALCHSHHQEQHTIGMDSFNSKYHLTDSWVDVDDKLNKMLKGVKVDG</sequence>
<reference evidence="2" key="1">
    <citation type="submission" date="2015-11" db="EMBL/GenBank/DDBJ databases">
        <title>Genomic diversity of Staphylococcus saprophyticus strains from urinary tract infections, animal surfaces, and fermented foods.</title>
        <authorList>
            <person name="Wolfe B.E."/>
        </authorList>
    </citation>
    <scope>NUCLEOTIDE SEQUENCE [LARGE SCALE GENOMIC DNA]</scope>
    <source>
        <strain evidence="2">738_7</strain>
    </source>
</reference>
<evidence type="ECO:0008006" key="3">
    <source>
        <dbReference type="Google" id="ProtNLM"/>
    </source>
</evidence>
<dbReference type="EMBL" id="LNPX01000003">
    <property type="protein sequence ID" value="OEK59035.1"/>
    <property type="molecule type" value="Genomic_DNA"/>
</dbReference>
<evidence type="ECO:0000313" key="2">
    <source>
        <dbReference type="Proteomes" id="UP000095464"/>
    </source>
</evidence>
<dbReference type="RefSeq" id="WP_069813041.1">
    <property type="nucleotide sequence ID" value="NZ_JARGCI010000001.1"/>
</dbReference>
<dbReference type="Proteomes" id="UP000095464">
    <property type="component" value="Unassembled WGS sequence"/>
</dbReference>
<comment type="caution">
    <text evidence="1">The sequence shown here is derived from an EMBL/GenBank/DDBJ whole genome shotgun (WGS) entry which is preliminary data.</text>
</comment>
<protein>
    <recommendedName>
        <fullName evidence="3">Phage protein</fullName>
    </recommendedName>
</protein>
<dbReference type="Pfam" id="PF16784">
    <property type="entry name" value="HNHc_6"/>
    <property type="match status" value="1"/>
</dbReference>
<name>A0AAP7IG83_9STAP</name>
<dbReference type="AlphaFoldDB" id="A0AAP7IG83"/>
<proteinExistence type="predicted"/>
<gene>
    <name evidence="1" type="ORF">ASS94_00575</name>
</gene>
<organism evidence="1 2">
    <name type="scientific">Staphylococcus equorum</name>
    <dbReference type="NCBI Taxonomy" id="246432"/>
    <lineage>
        <taxon>Bacteria</taxon>
        <taxon>Bacillati</taxon>
        <taxon>Bacillota</taxon>
        <taxon>Bacilli</taxon>
        <taxon>Bacillales</taxon>
        <taxon>Staphylococcaceae</taxon>
        <taxon>Staphylococcus</taxon>
    </lineage>
</organism>
<dbReference type="InterPro" id="IPR041242">
    <property type="entry name" value="HNHc_6"/>
</dbReference>